<evidence type="ECO:0000259" key="5">
    <source>
        <dbReference type="Pfam" id="PF01951"/>
    </source>
</evidence>
<evidence type="ECO:0000313" key="6">
    <source>
        <dbReference type="EMBL" id="OFV68200.1"/>
    </source>
</evidence>
<dbReference type="EMBL" id="LYOS01000002">
    <property type="protein sequence ID" value="OFV68200.1"/>
    <property type="molecule type" value="Genomic_DNA"/>
</dbReference>
<comment type="similarity">
    <text evidence="1">Belongs to the archease family.</text>
</comment>
<dbReference type="SUPFAM" id="SSF69819">
    <property type="entry name" value="MTH1598-like"/>
    <property type="match status" value="1"/>
</dbReference>
<dbReference type="STRING" id="1838285.SCAL_000840"/>
<dbReference type="GO" id="GO:0046872">
    <property type="term" value="F:metal ion binding"/>
    <property type="evidence" value="ECO:0007669"/>
    <property type="project" value="UniProtKB-KW"/>
</dbReference>
<evidence type="ECO:0000256" key="2">
    <source>
        <dbReference type="ARBA" id="ARBA00022694"/>
    </source>
</evidence>
<dbReference type="InterPro" id="IPR002804">
    <property type="entry name" value="Archease"/>
</dbReference>
<keyword evidence="4" id="KW-0106">Calcium</keyword>
<keyword evidence="3" id="KW-0479">Metal-binding</keyword>
<dbReference type="AlphaFoldDB" id="A0A1F2P9Z5"/>
<dbReference type="Pfam" id="PF01951">
    <property type="entry name" value="Archease"/>
    <property type="match status" value="1"/>
</dbReference>
<evidence type="ECO:0000256" key="1">
    <source>
        <dbReference type="ARBA" id="ARBA00007963"/>
    </source>
</evidence>
<keyword evidence="2" id="KW-0819">tRNA processing</keyword>
<evidence type="ECO:0000313" key="7">
    <source>
        <dbReference type="Proteomes" id="UP000186940"/>
    </source>
</evidence>
<gene>
    <name evidence="6" type="ORF">SCAL_000840</name>
</gene>
<name>A0A1F2P9Z5_9EURY</name>
<proteinExistence type="inferred from homology"/>
<organism evidence="6 7">
    <name type="scientific">Candidatus Syntropharchaeum caldarium</name>
    <dbReference type="NCBI Taxonomy" id="1838285"/>
    <lineage>
        <taxon>Archaea</taxon>
        <taxon>Methanobacteriati</taxon>
        <taxon>Methanobacteriota</taxon>
        <taxon>Stenosarchaea group</taxon>
        <taxon>Methanomicrobia</taxon>
        <taxon>Methanosarcinales</taxon>
        <taxon>ANME-2 cluster</taxon>
        <taxon>Candidatus Syntropharchaeum</taxon>
    </lineage>
</organism>
<accession>A0A1F2P9Z5</accession>
<dbReference type="InterPro" id="IPR036820">
    <property type="entry name" value="Archease_dom_sf"/>
</dbReference>
<protein>
    <submittedName>
        <fullName evidence="6">Archease</fullName>
    </submittedName>
</protein>
<evidence type="ECO:0000256" key="4">
    <source>
        <dbReference type="ARBA" id="ARBA00022837"/>
    </source>
</evidence>
<reference evidence="6" key="1">
    <citation type="submission" date="2016-05" db="EMBL/GenBank/DDBJ databases">
        <title>Microbial consortia oxidize butane by reversing methanogenesis.</title>
        <authorList>
            <person name="Laso-Perez R."/>
            <person name="Richter M."/>
            <person name="Wegener G."/>
            <person name="Musat F."/>
        </authorList>
    </citation>
    <scope>NUCLEOTIDE SEQUENCE [LARGE SCALE GENOMIC DNA]</scope>
    <source>
        <strain evidence="6">BOX2</strain>
    </source>
</reference>
<dbReference type="Gene3D" id="3.55.10.10">
    <property type="entry name" value="Archease domain"/>
    <property type="match status" value="1"/>
</dbReference>
<dbReference type="GO" id="GO:0008033">
    <property type="term" value="P:tRNA processing"/>
    <property type="evidence" value="ECO:0007669"/>
    <property type="project" value="UniProtKB-KW"/>
</dbReference>
<keyword evidence="7" id="KW-1185">Reference proteome</keyword>
<comment type="caution">
    <text evidence="6">The sequence shown here is derived from an EMBL/GenBank/DDBJ whole genome shotgun (WGS) entry which is preliminary data.</text>
</comment>
<sequence length="144" mass="16681">MGDEEGFEFLDHISDAKFRAWGRTLEEAFISAGRALFALMVDTGNIERDLEVKLHLEAESPEWLLFEWLSELLYQFEVEELIFTAFDLTIKKEGDLYILDATCYGARYDPAKVAIEHYVKAITLHDLRIVYEEERVSVEVVVDV</sequence>
<dbReference type="InterPro" id="IPR023572">
    <property type="entry name" value="Archease_dom"/>
</dbReference>
<dbReference type="Proteomes" id="UP000186940">
    <property type="component" value="Unassembled WGS sequence"/>
</dbReference>
<feature type="domain" description="Archease" evidence="5">
    <location>
        <begin position="7"/>
        <end position="144"/>
    </location>
</feature>
<dbReference type="PANTHER" id="PTHR12682:SF11">
    <property type="entry name" value="PROTEIN ARCHEASE"/>
    <property type="match status" value="1"/>
</dbReference>
<dbReference type="PANTHER" id="PTHR12682">
    <property type="entry name" value="ARCHEASE"/>
    <property type="match status" value="1"/>
</dbReference>
<evidence type="ECO:0000256" key="3">
    <source>
        <dbReference type="ARBA" id="ARBA00022723"/>
    </source>
</evidence>